<dbReference type="Proteomes" id="UP000248349">
    <property type="component" value="Unassembled WGS sequence"/>
</dbReference>
<dbReference type="SUPFAM" id="SSF51430">
    <property type="entry name" value="NAD(P)-linked oxidoreductase"/>
    <property type="match status" value="1"/>
</dbReference>
<comment type="similarity">
    <text evidence="2">Belongs to the aldo/keto reductase family. Aldo/keto reductase 2 subfamily.</text>
</comment>
<protein>
    <submittedName>
        <fullName evidence="5">Aldo/keto reductase</fullName>
    </submittedName>
</protein>
<dbReference type="EMBL" id="KZ821251">
    <property type="protein sequence ID" value="PYH42557.1"/>
    <property type="molecule type" value="Genomic_DNA"/>
</dbReference>
<evidence type="ECO:0000313" key="5">
    <source>
        <dbReference type="EMBL" id="PYH42557.1"/>
    </source>
</evidence>
<dbReference type="OrthoDB" id="48988at2759"/>
<feature type="region of interest" description="Disordered" evidence="3">
    <location>
        <begin position="239"/>
        <end position="262"/>
    </location>
</feature>
<accession>A0A318Z813</accession>
<sequence>MGTQGFAGAWTRETVGSLVDRLEAAGIRHYDTALLYPVTNSGAAERLLGSIRQPEFVIDTKILFRPEALRRENMEESIRKSLENLGVPKVTTLYAHAPDQATPIAEQAANFDYFHRAGYFEQLGLCNYSPAQLSEWIEVAQAHGYILPRIYQGQYNIFCRDYETTLFPLLRQHQIRFVANSPLAGGFATGKLTFAQTAAQLQGTRFEPADGNMIGFLFRMWYDKPAFHEAVRQLQAAVEEEEEKKEEEKKEEEKKEEKDSATSRLAQTALRWLLFHSGLQSTDAVAIGPSSVTQLDEYLTARKAGPLSAKLARRIDELYAPLREEAAPLVQVGWWSQ</sequence>
<dbReference type="InterPro" id="IPR050523">
    <property type="entry name" value="AKR_Detox_Biosynth"/>
</dbReference>
<evidence type="ECO:0000256" key="2">
    <source>
        <dbReference type="ARBA" id="ARBA00038157"/>
    </source>
</evidence>
<evidence type="ECO:0000259" key="4">
    <source>
        <dbReference type="Pfam" id="PF00248"/>
    </source>
</evidence>
<feature type="domain" description="NADP-dependent oxidoreductase" evidence="4">
    <location>
        <begin position="2"/>
        <end position="319"/>
    </location>
</feature>
<keyword evidence="6" id="KW-1185">Reference proteome</keyword>
<evidence type="ECO:0000256" key="1">
    <source>
        <dbReference type="ARBA" id="ARBA00023002"/>
    </source>
</evidence>
<name>A0A318Z813_9EURO</name>
<keyword evidence="1" id="KW-0560">Oxidoreductase</keyword>
<reference evidence="5 6" key="1">
    <citation type="submission" date="2016-12" db="EMBL/GenBank/DDBJ databases">
        <title>The genomes of Aspergillus section Nigri reveals drivers in fungal speciation.</title>
        <authorList>
            <consortium name="DOE Joint Genome Institute"/>
            <person name="Vesth T.C."/>
            <person name="Nybo J."/>
            <person name="Theobald S."/>
            <person name="Brandl J."/>
            <person name="Frisvad J.C."/>
            <person name="Nielsen K.F."/>
            <person name="Lyhne E.K."/>
            <person name="Kogle M.E."/>
            <person name="Kuo A."/>
            <person name="Riley R."/>
            <person name="Clum A."/>
            <person name="Nolan M."/>
            <person name="Lipzen A."/>
            <person name="Salamov A."/>
            <person name="Henrissat B."/>
            <person name="Wiebenga A."/>
            <person name="De Vries R.P."/>
            <person name="Grigoriev I.V."/>
            <person name="Mortensen U.H."/>
            <person name="Andersen M.R."/>
            <person name="Baker S.E."/>
        </authorList>
    </citation>
    <scope>NUCLEOTIDE SEQUENCE [LARGE SCALE GENOMIC DNA]</scope>
    <source>
        <strain evidence="5 6">JOP 1030-1</strain>
    </source>
</reference>
<dbReference type="InterPro" id="IPR036812">
    <property type="entry name" value="NAD(P)_OxRdtase_dom_sf"/>
</dbReference>
<evidence type="ECO:0000313" key="6">
    <source>
        <dbReference type="Proteomes" id="UP000248349"/>
    </source>
</evidence>
<dbReference type="RefSeq" id="XP_025428539.1">
    <property type="nucleotide sequence ID" value="XM_025575680.1"/>
</dbReference>
<dbReference type="STRING" id="1450539.A0A318Z813"/>
<organism evidence="5 6">
    <name type="scientific">Aspergillus saccharolyticus JOP 1030-1</name>
    <dbReference type="NCBI Taxonomy" id="1450539"/>
    <lineage>
        <taxon>Eukaryota</taxon>
        <taxon>Fungi</taxon>
        <taxon>Dikarya</taxon>
        <taxon>Ascomycota</taxon>
        <taxon>Pezizomycotina</taxon>
        <taxon>Eurotiomycetes</taxon>
        <taxon>Eurotiomycetidae</taxon>
        <taxon>Eurotiales</taxon>
        <taxon>Aspergillaceae</taxon>
        <taxon>Aspergillus</taxon>
        <taxon>Aspergillus subgen. Circumdati</taxon>
    </lineage>
</organism>
<dbReference type="GeneID" id="37076908"/>
<dbReference type="GO" id="GO:0016491">
    <property type="term" value="F:oxidoreductase activity"/>
    <property type="evidence" value="ECO:0007669"/>
    <property type="project" value="UniProtKB-KW"/>
</dbReference>
<evidence type="ECO:0000256" key="3">
    <source>
        <dbReference type="SAM" id="MobiDB-lite"/>
    </source>
</evidence>
<dbReference type="Pfam" id="PF00248">
    <property type="entry name" value="Aldo_ket_red"/>
    <property type="match status" value="1"/>
</dbReference>
<gene>
    <name evidence="5" type="ORF">BP01DRAFT_359426</name>
</gene>
<dbReference type="PANTHER" id="PTHR43364:SF4">
    <property type="entry name" value="NAD(P)-LINKED OXIDOREDUCTASE SUPERFAMILY PROTEIN"/>
    <property type="match status" value="1"/>
</dbReference>
<feature type="compositionally biased region" description="Basic and acidic residues" evidence="3">
    <location>
        <begin position="246"/>
        <end position="261"/>
    </location>
</feature>
<dbReference type="InterPro" id="IPR023210">
    <property type="entry name" value="NADP_OxRdtase_dom"/>
</dbReference>
<dbReference type="PANTHER" id="PTHR43364">
    <property type="entry name" value="NADH-SPECIFIC METHYLGLYOXAL REDUCTASE-RELATED"/>
    <property type="match status" value="1"/>
</dbReference>
<proteinExistence type="inferred from homology"/>
<dbReference type="Gene3D" id="3.20.20.100">
    <property type="entry name" value="NADP-dependent oxidoreductase domain"/>
    <property type="match status" value="1"/>
</dbReference>
<dbReference type="AlphaFoldDB" id="A0A318Z813"/>